<organism evidence="1 2">
    <name type="scientific">Fusarium decemcellulare</name>
    <dbReference type="NCBI Taxonomy" id="57161"/>
    <lineage>
        <taxon>Eukaryota</taxon>
        <taxon>Fungi</taxon>
        <taxon>Dikarya</taxon>
        <taxon>Ascomycota</taxon>
        <taxon>Pezizomycotina</taxon>
        <taxon>Sordariomycetes</taxon>
        <taxon>Hypocreomycetidae</taxon>
        <taxon>Hypocreales</taxon>
        <taxon>Nectriaceae</taxon>
        <taxon>Fusarium</taxon>
        <taxon>Fusarium decemcellulare species complex</taxon>
    </lineage>
</organism>
<protein>
    <submittedName>
        <fullName evidence="1">Uncharacterized protein</fullName>
    </submittedName>
</protein>
<sequence>MEGKRLDVFCVSNKWYEQYCPKGNNEFVEASGVPELRRFYHALTAEAQLNEAKHFLKSKLELLNDSIYNELNAVEDGAGCVTISASFLQELSVCFQEQIMTFFARRDQHWEEAASKEGQKWTESKLEPIPYHTEDATNDCVAAQYNAWRRNNDNRQTMKRGQENWNARIIWKMRMELEGQWDLVEEEVSDDFLAMLRGAKSLLETWNATLPQCVPSQYATSLAHGVDFQIQNLDYRIKREEQVFLGEGNTPSIDLRLTKKVCFINLLHPKLHFLSSDQSLGLWPSGGQTARQISIVPGHIEERVVFPQLSIAIAESMNKGIAAAGKKVDDLFEDVVGSIKKDVDTIFRSHPRLQTRPTLRNEQRESKIRDFADEIKHLKQKHERLLQSIESL</sequence>
<evidence type="ECO:0000313" key="2">
    <source>
        <dbReference type="Proteomes" id="UP001148629"/>
    </source>
</evidence>
<reference evidence="1" key="1">
    <citation type="submission" date="2022-08" db="EMBL/GenBank/DDBJ databases">
        <title>Genome Sequence of Fusarium decemcellulare.</title>
        <authorList>
            <person name="Buettner E."/>
        </authorList>
    </citation>
    <scope>NUCLEOTIDE SEQUENCE</scope>
    <source>
        <strain evidence="1">Babe19</strain>
    </source>
</reference>
<evidence type="ECO:0000313" key="1">
    <source>
        <dbReference type="EMBL" id="KAJ3547834.1"/>
    </source>
</evidence>
<dbReference type="Proteomes" id="UP001148629">
    <property type="component" value="Unassembled WGS sequence"/>
</dbReference>
<keyword evidence="2" id="KW-1185">Reference proteome</keyword>
<proteinExistence type="predicted"/>
<dbReference type="EMBL" id="JANRMS010000066">
    <property type="protein sequence ID" value="KAJ3547834.1"/>
    <property type="molecule type" value="Genomic_DNA"/>
</dbReference>
<gene>
    <name evidence="1" type="ORF">NM208_g1316</name>
</gene>
<accession>A0ACC1SWI9</accession>
<name>A0ACC1SWI9_9HYPO</name>
<comment type="caution">
    <text evidence="1">The sequence shown here is derived from an EMBL/GenBank/DDBJ whole genome shotgun (WGS) entry which is preliminary data.</text>
</comment>